<sequence>MISITASGAVTLSASTEDNNIVLGNYNDLDKISKSINHIQQTCIVDKISPCKFCDVCYFCSSKCYSTNINIFTNPYLRKQICIKYREKLQKYVWE</sequence>
<dbReference type="RefSeq" id="WP_349054207.1">
    <property type="nucleotide sequence ID" value="NZ_JBBNPS010000017.1"/>
</dbReference>
<comment type="caution">
    <text evidence="1">The sequence shown here is derived from an EMBL/GenBank/DDBJ whole genome shotgun (WGS) entry which is preliminary data.</text>
</comment>
<name>A0ABV1J7N4_9FIRM</name>
<proteinExistence type="predicted"/>
<evidence type="ECO:0008006" key="3">
    <source>
        <dbReference type="Google" id="ProtNLM"/>
    </source>
</evidence>
<dbReference type="EMBL" id="JBBNPS010000017">
    <property type="protein sequence ID" value="MEQ3353918.1"/>
    <property type="molecule type" value="Genomic_DNA"/>
</dbReference>
<accession>A0ABV1J7N4</accession>
<gene>
    <name evidence="1" type="ORF">AAA081_06390</name>
</gene>
<dbReference type="Proteomes" id="UP001481872">
    <property type="component" value="Unassembled WGS sequence"/>
</dbReference>
<organism evidence="1 2">
    <name type="scientific">Aedoeadaptatus acetigenes</name>
    <dbReference type="NCBI Taxonomy" id="2981723"/>
    <lineage>
        <taxon>Bacteria</taxon>
        <taxon>Bacillati</taxon>
        <taxon>Bacillota</taxon>
        <taxon>Tissierellia</taxon>
        <taxon>Tissierellales</taxon>
        <taxon>Peptoniphilaceae</taxon>
        <taxon>Aedoeadaptatus</taxon>
    </lineage>
</organism>
<evidence type="ECO:0000313" key="1">
    <source>
        <dbReference type="EMBL" id="MEQ3353918.1"/>
    </source>
</evidence>
<protein>
    <recommendedName>
        <fullName evidence="3">SPASM domain-containing protein</fullName>
    </recommendedName>
</protein>
<evidence type="ECO:0000313" key="2">
    <source>
        <dbReference type="Proteomes" id="UP001481872"/>
    </source>
</evidence>
<reference evidence="1 2" key="1">
    <citation type="submission" date="2024-04" db="EMBL/GenBank/DDBJ databases">
        <title>Human intestinal bacterial collection.</title>
        <authorList>
            <person name="Pauvert C."/>
            <person name="Hitch T.C.A."/>
            <person name="Clavel T."/>
        </authorList>
    </citation>
    <scope>NUCLEOTIDE SEQUENCE [LARGE SCALE GENOMIC DNA]</scope>
    <source>
        <strain evidence="1 2">CLA-SR-H026</strain>
    </source>
</reference>
<keyword evidence="2" id="KW-1185">Reference proteome</keyword>